<protein>
    <recommendedName>
        <fullName evidence="4">Arrestin C-terminal-like domain-containing protein</fullName>
    </recommendedName>
</protein>
<dbReference type="GO" id="GO:0015031">
    <property type="term" value="P:protein transport"/>
    <property type="evidence" value="ECO:0007669"/>
    <property type="project" value="TreeGrafter"/>
</dbReference>
<evidence type="ECO:0000313" key="6">
    <source>
        <dbReference type="Proteomes" id="UP000007801"/>
    </source>
</evidence>
<comment type="similarity">
    <text evidence="1">Belongs to the arrestin family.</text>
</comment>
<proteinExistence type="inferred from homology"/>
<evidence type="ECO:0000259" key="4">
    <source>
        <dbReference type="SMART" id="SM01017"/>
    </source>
</evidence>
<dbReference type="SMR" id="B3LYY9"/>
<sequence length="477" mass="53291">MSKNCMITFDQNEHGTYFTGQVITGKVIVNLNKSKKLRGIKLQISGYAQAHWRDRRHGRPVAIQNPKKRVKRLFSGREDYIASTTFLIGSEQGSTFNMEAGTYTYSFACPIPSHCPSSFEGAFGHIRYLAKVTFLKAGASNRTHNVGFTVLKLLDLNQESKMLREPSSNESVEYFCLMHTKPVNLKVTLQQQGYVPGQFMLVHAQVENNSSSDCRKLLIMLHLRATYTADMPSLRTCSEKIMLVKRECGAVPHHSQKTYTETLRIPATAPTCEHLSKVVRVSYEVRVVAVMNWLMANPRVVLPVTIGNVPLATAVAGPDFLPVNANAFATSSPLPADLPCTSTRAMELAQMAATGGVSNSGYELSEDLEDFELPEDGDDELETTDEFVPELPPPTYEQAMFMTTDIADTDANTVSETSHFTPRYPVFDVDTFQSPPPNPPQKKRRRRRRRPADPGQQKTRPEKQPAENQFVESPVQI</sequence>
<evidence type="ECO:0000256" key="2">
    <source>
        <dbReference type="ARBA" id="ARBA00022606"/>
    </source>
</evidence>
<dbReference type="AlphaFoldDB" id="B3LYY9"/>
<dbReference type="OMA" id="QFMLIHA"/>
<dbReference type="FunCoup" id="B3LYY9">
    <property type="interactions" value="71"/>
</dbReference>
<accession>B3LYY9</accession>
<dbReference type="SMART" id="SM01017">
    <property type="entry name" value="Arrestin_C"/>
    <property type="match status" value="1"/>
</dbReference>
<name>B3LYY9_DROAN</name>
<dbReference type="InParanoid" id="B3LYY9"/>
<dbReference type="SUPFAM" id="SSF81296">
    <property type="entry name" value="E set domains"/>
    <property type="match status" value="2"/>
</dbReference>
<evidence type="ECO:0000313" key="5">
    <source>
        <dbReference type="EMBL" id="EDV41863.1"/>
    </source>
</evidence>
<feature type="region of interest" description="Disordered" evidence="3">
    <location>
        <begin position="373"/>
        <end position="392"/>
    </location>
</feature>
<feature type="compositionally biased region" description="Acidic residues" evidence="3">
    <location>
        <begin position="373"/>
        <end position="388"/>
    </location>
</feature>
<dbReference type="Pfam" id="PF02752">
    <property type="entry name" value="Arrestin_C"/>
    <property type="match status" value="1"/>
</dbReference>
<dbReference type="Pfam" id="PF00339">
    <property type="entry name" value="Arrestin_N"/>
    <property type="match status" value="1"/>
</dbReference>
<keyword evidence="2" id="KW-0716">Sensory transduction</keyword>
<feature type="domain" description="Arrestin C-terminal-like" evidence="4">
    <location>
        <begin position="179"/>
        <end position="311"/>
    </location>
</feature>
<feature type="compositionally biased region" description="Polar residues" evidence="3">
    <location>
        <begin position="466"/>
        <end position="477"/>
    </location>
</feature>
<evidence type="ECO:0000256" key="3">
    <source>
        <dbReference type="SAM" id="MobiDB-lite"/>
    </source>
</evidence>
<feature type="compositionally biased region" description="Basic residues" evidence="3">
    <location>
        <begin position="441"/>
        <end position="450"/>
    </location>
</feature>
<dbReference type="InterPro" id="IPR014756">
    <property type="entry name" value="Ig_E-set"/>
</dbReference>
<gene>
    <name evidence="5" type="primary">Dana\GF17683</name>
    <name evidence="5" type="synonym">dana_GLEANR_18945</name>
    <name evidence="5" type="ORF">GF17683</name>
</gene>
<feature type="region of interest" description="Disordered" evidence="3">
    <location>
        <begin position="424"/>
        <end position="477"/>
    </location>
</feature>
<dbReference type="EMBL" id="CH902617">
    <property type="protein sequence ID" value="EDV41863.1"/>
    <property type="molecule type" value="Genomic_DNA"/>
</dbReference>
<dbReference type="GeneID" id="6500466"/>
<reference evidence="5 6" key="1">
    <citation type="journal article" date="2007" name="Nature">
        <title>Evolution of genes and genomes on the Drosophila phylogeny.</title>
        <authorList>
            <consortium name="Drosophila 12 Genomes Consortium"/>
            <person name="Clark A.G."/>
            <person name="Eisen M.B."/>
            <person name="Smith D.R."/>
            <person name="Bergman C.M."/>
            <person name="Oliver B."/>
            <person name="Markow T.A."/>
            <person name="Kaufman T.C."/>
            <person name="Kellis M."/>
            <person name="Gelbart W."/>
            <person name="Iyer V.N."/>
            <person name="Pollard D.A."/>
            <person name="Sackton T.B."/>
            <person name="Larracuente A.M."/>
            <person name="Singh N.D."/>
            <person name="Abad J.P."/>
            <person name="Abt D.N."/>
            <person name="Adryan B."/>
            <person name="Aguade M."/>
            <person name="Akashi H."/>
            <person name="Anderson W.W."/>
            <person name="Aquadro C.F."/>
            <person name="Ardell D.H."/>
            <person name="Arguello R."/>
            <person name="Artieri C.G."/>
            <person name="Barbash D.A."/>
            <person name="Barker D."/>
            <person name="Barsanti P."/>
            <person name="Batterham P."/>
            <person name="Batzoglou S."/>
            <person name="Begun D."/>
            <person name="Bhutkar A."/>
            <person name="Blanco E."/>
            <person name="Bosak S.A."/>
            <person name="Bradley R.K."/>
            <person name="Brand A.D."/>
            <person name="Brent M.R."/>
            <person name="Brooks A.N."/>
            <person name="Brown R.H."/>
            <person name="Butlin R.K."/>
            <person name="Caggese C."/>
            <person name="Calvi B.R."/>
            <person name="Bernardo de Carvalho A."/>
            <person name="Caspi A."/>
            <person name="Castrezana S."/>
            <person name="Celniker S.E."/>
            <person name="Chang J.L."/>
            <person name="Chapple C."/>
            <person name="Chatterji S."/>
            <person name="Chinwalla A."/>
            <person name="Civetta A."/>
            <person name="Clifton S.W."/>
            <person name="Comeron J.M."/>
            <person name="Costello J.C."/>
            <person name="Coyne J.A."/>
            <person name="Daub J."/>
            <person name="David R.G."/>
            <person name="Delcher A.L."/>
            <person name="Delehaunty K."/>
            <person name="Do C.B."/>
            <person name="Ebling H."/>
            <person name="Edwards K."/>
            <person name="Eickbush T."/>
            <person name="Evans J.D."/>
            <person name="Filipski A."/>
            <person name="Findeiss S."/>
            <person name="Freyhult E."/>
            <person name="Fulton L."/>
            <person name="Fulton R."/>
            <person name="Garcia A.C."/>
            <person name="Gardiner A."/>
            <person name="Garfield D.A."/>
            <person name="Garvin B.E."/>
            <person name="Gibson G."/>
            <person name="Gilbert D."/>
            <person name="Gnerre S."/>
            <person name="Godfrey J."/>
            <person name="Good R."/>
            <person name="Gotea V."/>
            <person name="Gravely B."/>
            <person name="Greenberg A.J."/>
            <person name="Griffiths-Jones S."/>
            <person name="Gross S."/>
            <person name="Guigo R."/>
            <person name="Gustafson E.A."/>
            <person name="Haerty W."/>
            <person name="Hahn M.W."/>
            <person name="Halligan D.L."/>
            <person name="Halpern A.L."/>
            <person name="Halter G.M."/>
            <person name="Han M.V."/>
            <person name="Heger A."/>
            <person name="Hillier L."/>
            <person name="Hinrichs A.S."/>
            <person name="Holmes I."/>
            <person name="Hoskins R.A."/>
            <person name="Hubisz M.J."/>
            <person name="Hultmark D."/>
            <person name="Huntley M.A."/>
            <person name="Jaffe D.B."/>
            <person name="Jagadeeshan S."/>
            <person name="Jeck W.R."/>
            <person name="Johnson J."/>
            <person name="Jones C.D."/>
            <person name="Jordan W.C."/>
            <person name="Karpen G.H."/>
            <person name="Kataoka E."/>
            <person name="Keightley P.D."/>
            <person name="Kheradpour P."/>
            <person name="Kirkness E.F."/>
            <person name="Koerich L.B."/>
            <person name="Kristiansen K."/>
            <person name="Kudrna D."/>
            <person name="Kulathinal R.J."/>
            <person name="Kumar S."/>
            <person name="Kwok R."/>
            <person name="Lander E."/>
            <person name="Langley C.H."/>
            <person name="Lapoint R."/>
            <person name="Lazzaro B.P."/>
            <person name="Lee S.J."/>
            <person name="Levesque L."/>
            <person name="Li R."/>
            <person name="Lin C.F."/>
            <person name="Lin M.F."/>
            <person name="Lindblad-Toh K."/>
            <person name="Llopart A."/>
            <person name="Long M."/>
            <person name="Low L."/>
            <person name="Lozovsky E."/>
            <person name="Lu J."/>
            <person name="Luo M."/>
            <person name="Machado C.A."/>
            <person name="Makalowski W."/>
            <person name="Marzo M."/>
            <person name="Matsuda M."/>
            <person name="Matzkin L."/>
            <person name="McAllister B."/>
            <person name="McBride C.S."/>
            <person name="McKernan B."/>
            <person name="McKernan K."/>
            <person name="Mendez-Lago M."/>
            <person name="Minx P."/>
            <person name="Mollenhauer M.U."/>
            <person name="Montooth K."/>
            <person name="Mount S.M."/>
            <person name="Mu X."/>
            <person name="Myers E."/>
            <person name="Negre B."/>
            <person name="Newfeld S."/>
            <person name="Nielsen R."/>
            <person name="Noor M.A."/>
            <person name="O'Grady P."/>
            <person name="Pachter L."/>
            <person name="Papaceit M."/>
            <person name="Parisi M.J."/>
            <person name="Parisi M."/>
            <person name="Parts L."/>
            <person name="Pedersen J.S."/>
            <person name="Pesole G."/>
            <person name="Phillippy A.M."/>
            <person name="Ponting C.P."/>
            <person name="Pop M."/>
            <person name="Porcelli D."/>
            <person name="Powell J.R."/>
            <person name="Prohaska S."/>
            <person name="Pruitt K."/>
            <person name="Puig M."/>
            <person name="Quesneville H."/>
            <person name="Ram K.R."/>
            <person name="Rand D."/>
            <person name="Rasmussen M.D."/>
            <person name="Reed L.K."/>
            <person name="Reenan R."/>
            <person name="Reily A."/>
            <person name="Remington K.A."/>
            <person name="Rieger T.T."/>
            <person name="Ritchie M.G."/>
            <person name="Robin C."/>
            <person name="Rogers Y.H."/>
            <person name="Rohde C."/>
            <person name="Rozas J."/>
            <person name="Rubenfield M.J."/>
            <person name="Ruiz A."/>
            <person name="Russo S."/>
            <person name="Salzberg S.L."/>
            <person name="Sanchez-Gracia A."/>
            <person name="Saranga D.J."/>
            <person name="Sato H."/>
            <person name="Schaeffer S.W."/>
            <person name="Schatz M.C."/>
            <person name="Schlenke T."/>
            <person name="Schwartz R."/>
            <person name="Segarra C."/>
            <person name="Singh R.S."/>
            <person name="Sirot L."/>
            <person name="Sirota M."/>
            <person name="Sisneros N.B."/>
            <person name="Smith C.D."/>
            <person name="Smith T.F."/>
            <person name="Spieth J."/>
            <person name="Stage D.E."/>
            <person name="Stark A."/>
            <person name="Stephan W."/>
            <person name="Strausberg R.L."/>
            <person name="Strempel S."/>
            <person name="Sturgill D."/>
            <person name="Sutton G."/>
            <person name="Sutton G.G."/>
            <person name="Tao W."/>
            <person name="Teichmann S."/>
            <person name="Tobari Y.N."/>
            <person name="Tomimura Y."/>
            <person name="Tsolas J.M."/>
            <person name="Valente V.L."/>
            <person name="Venter E."/>
            <person name="Venter J.C."/>
            <person name="Vicario S."/>
            <person name="Vieira F.G."/>
            <person name="Vilella A.J."/>
            <person name="Villasante A."/>
            <person name="Walenz B."/>
            <person name="Wang J."/>
            <person name="Wasserman M."/>
            <person name="Watts T."/>
            <person name="Wilson D."/>
            <person name="Wilson R.K."/>
            <person name="Wing R.A."/>
            <person name="Wolfner M.F."/>
            <person name="Wong A."/>
            <person name="Wong G.K."/>
            <person name="Wu C.I."/>
            <person name="Wu G."/>
            <person name="Yamamoto D."/>
            <person name="Yang H.P."/>
            <person name="Yang S.P."/>
            <person name="Yorke J.A."/>
            <person name="Yoshida K."/>
            <person name="Zdobnov E."/>
            <person name="Zhang P."/>
            <person name="Zhang Y."/>
            <person name="Zimin A.V."/>
            <person name="Baldwin J."/>
            <person name="Abdouelleil A."/>
            <person name="Abdulkadir J."/>
            <person name="Abebe A."/>
            <person name="Abera B."/>
            <person name="Abreu J."/>
            <person name="Acer S.C."/>
            <person name="Aftuck L."/>
            <person name="Alexander A."/>
            <person name="An P."/>
            <person name="Anderson E."/>
            <person name="Anderson S."/>
            <person name="Arachi H."/>
            <person name="Azer M."/>
            <person name="Bachantsang P."/>
            <person name="Barry A."/>
            <person name="Bayul T."/>
            <person name="Berlin A."/>
            <person name="Bessette D."/>
            <person name="Bloom T."/>
            <person name="Blye J."/>
            <person name="Boguslavskiy L."/>
            <person name="Bonnet C."/>
            <person name="Boukhgalter B."/>
            <person name="Bourzgui I."/>
            <person name="Brown A."/>
            <person name="Cahill P."/>
            <person name="Channer S."/>
            <person name="Cheshatsang Y."/>
            <person name="Chuda L."/>
            <person name="Citroen M."/>
            <person name="Collymore A."/>
            <person name="Cooke P."/>
            <person name="Costello M."/>
            <person name="D'Aco K."/>
            <person name="Daza R."/>
            <person name="De Haan G."/>
            <person name="DeGray S."/>
            <person name="DeMaso C."/>
            <person name="Dhargay N."/>
            <person name="Dooley K."/>
            <person name="Dooley E."/>
            <person name="Doricent M."/>
            <person name="Dorje P."/>
            <person name="Dorjee K."/>
            <person name="Dupes A."/>
            <person name="Elong R."/>
            <person name="Falk J."/>
            <person name="Farina A."/>
            <person name="Faro S."/>
            <person name="Ferguson D."/>
            <person name="Fisher S."/>
            <person name="Foley C.D."/>
            <person name="Franke A."/>
            <person name="Friedrich D."/>
            <person name="Gadbois L."/>
            <person name="Gearin G."/>
            <person name="Gearin C.R."/>
            <person name="Giannoukos G."/>
            <person name="Goode T."/>
            <person name="Graham J."/>
            <person name="Grandbois E."/>
            <person name="Grewal S."/>
            <person name="Gyaltsen K."/>
            <person name="Hafez N."/>
            <person name="Hagos B."/>
            <person name="Hall J."/>
            <person name="Henson C."/>
            <person name="Hollinger A."/>
            <person name="Honan T."/>
            <person name="Huard M.D."/>
            <person name="Hughes L."/>
            <person name="Hurhula B."/>
            <person name="Husby M.E."/>
            <person name="Kamat A."/>
            <person name="Kanga B."/>
            <person name="Kashin S."/>
            <person name="Khazanovich D."/>
            <person name="Kisner P."/>
            <person name="Lance K."/>
            <person name="Lara M."/>
            <person name="Lee W."/>
            <person name="Lennon N."/>
            <person name="Letendre F."/>
            <person name="LeVine R."/>
            <person name="Lipovsky A."/>
            <person name="Liu X."/>
            <person name="Liu J."/>
            <person name="Liu S."/>
            <person name="Lokyitsang T."/>
            <person name="Lokyitsang Y."/>
            <person name="Lubonja R."/>
            <person name="Lui A."/>
            <person name="MacDonald P."/>
            <person name="Magnisalis V."/>
            <person name="Maru K."/>
            <person name="Matthews C."/>
            <person name="McCusker W."/>
            <person name="McDonough S."/>
            <person name="Mehta T."/>
            <person name="Meldrim J."/>
            <person name="Meneus L."/>
            <person name="Mihai O."/>
            <person name="Mihalev A."/>
            <person name="Mihova T."/>
            <person name="Mittelman R."/>
            <person name="Mlenga V."/>
            <person name="Montmayeur A."/>
            <person name="Mulrain L."/>
            <person name="Navidi A."/>
            <person name="Naylor J."/>
            <person name="Negash T."/>
            <person name="Nguyen T."/>
            <person name="Nguyen N."/>
            <person name="Nicol R."/>
            <person name="Norbu C."/>
            <person name="Norbu N."/>
            <person name="Novod N."/>
            <person name="O'Neill B."/>
            <person name="Osman S."/>
            <person name="Markiewicz E."/>
            <person name="Oyono O.L."/>
            <person name="Patti C."/>
            <person name="Phunkhang P."/>
            <person name="Pierre F."/>
            <person name="Priest M."/>
            <person name="Raghuraman S."/>
            <person name="Rege F."/>
            <person name="Reyes R."/>
            <person name="Rise C."/>
            <person name="Rogov P."/>
            <person name="Ross K."/>
            <person name="Ryan E."/>
            <person name="Settipalli S."/>
            <person name="Shea T."/>
            <person name="Sherpa N."/>
            <person name="Shi L."/>
            <person name="Shih D."/>
            <person name="Sparrow T."/>
            <person name="Spaulding J."/>
            <person name="Stalker J."/>
            <person name="Stange-Thomann N."/>
            <person name="Stavropoulos S."/>
            <person name="Stone C."/>
            <person name="Strader C."/>
            <person name="Tesfaye S."/>
            <person name="Thomson T."/>
            <person name="Thoulutsang Y."/>
            <person name="Thoulutsang D."/>
            <person name="Topham K."/>
            <person name="Topping I."/>
            <person name="Tsamla T."/>
            <person name="Vassiliev H."/>
            <person name="Vo A."/>
            <person name="Wangchuk T."/>
            <person name="Wangdi T."/>
            <person name="Weiand M."/>
            <person name="Wilkinson J."/>
            <person name="Wilson A."/>
            <person name="Yadav S."/>
            <person name="Young G."/>
            <person name="Yu Q."/>
            <person name="Zembek L."/>
            <person name="Zhong D."/>
            <person name="Zimmer A."/>
            <person name="Zwirko Z."/>
            <person name="Jaffe D.B."/>
            <person name="Alvarez P."/>
            <person name="Brockman W."/>
            <person name="Butler J."/>
            <person name="Chin C."/>
            <person name="Gnerre S."/>
            <person name="Grabherr M."/>
            <person name="Kleber M."/>
            <person name="Mauceli E."/>
            <person name="MacCallum I."/>
        </authorList>
    </citation>
    <scope>NUCLEOTIDE SEQUENCE [LARGE SCALE GENOMIC DNA]</scope>
    <source>
        <strain evidence="6">Tucson 14024-0371.13</strain>
    </source>
</reference>
<dbReference type="PhylomeDB" id="B3LYY9"/>
<dbReference type="InterPro" id="IPR011021">
    <property type="entry name" value="Arrestin-like_N"/>
</dbReference>
<dbReference type="InterPro" id="IPR011022">
    <property type="entry name" value="Arrestin_C-like"/>
</dbReference>
<keyword evidence="6" id="KW-1185">Reference proteome</keyword>
<dbReference type="Gene3D" id="2.60.40.640">
    <property type="match status" value="2"/>
</dbReference>
<dbReference type="OrthoDB" id="2333384at2759"/>
<dbReference type="KEGG" id="dan:6500466"/>
<dbReference type="Proteomes" id="UP000007801">
    <property type="component" value="Unassembled WGS sequence"/>
</dbReference>
<dbReference type="HOGENOM" id="CLU_039221_0_1_1"/>
<organism evidence="5 6">
    <name type="scientific">Drosophila ananassae</name>
    <name type="common">Fruit fly</name>
    <dbReference type="NCBI Taxonomy" id="7217"/>
    <lineage>
        <taxon>Eukaryota</taxon>
        <taxon>Metazoa</taxon>
        <taxon>Ecdysozoa</taxon>
        <taxon>Arthropoda</taxon>
        <taxon>Hexapoda</taxon>
        <taxon>Insecta</taxon>
        <taxon>Pterygota</taxon>
        <taxon>Neoptera</taxon>
        <taxon>Endopterygota</taxon>
        <taxon>Diptera</taxon>
        <taxon>Brachycera</taxon>
        <taxon>Muscomorpha</taxon>
        <taxon>Ephydroidea</taxon>
        <taxon>Drosophilidae</taxon>
        <taxon>Drosophila</taxon>
        <taxon>Sophophora</taxon>
    </lineage>
</organism>
<dbReference type="InterPro" id="IPR014752">
    <property type="entry name" value="Arrestin-like_C"/>
</dbReference>
<dbReference type="PANTHER" id="PTHR11188">
    <property type="entry name" value="ARRESTIN DOMAIN CONTAINING PROTEIN"/>
    <property type="match status" value="1"/>
</dbReference>
<dbReference type="eggNOG" id="KOG3780">
    <property type="taxonomic scope" value="Eukaryota"/>
</dbReference>
<dbReference type="GO" id="GO:0005737">
    <property type="term" value="C:cytoplasm"/>
    <property type="evidence" value="ECO:0007669"/>
    <property type="project" value="TreeGrafter"/>
</dbReference>
<evidence type="ECO:0000256" key="1">
    <source>
        <dbReference type="ARBA" id="ARBA00005298"/>
    </source>
</evidence>
<dbReference type="InterPro" id="IPR050357">
    <property type="entry name" value="Arrestin_domain-protein"/>
</dbReference>
<dbReference type="PANTHER" id="PTHR11188:SF167">
    <property type="entry name" value="ARRESTIN C-TERMINAL-LIKE DOMAIN-CONTAINING PROTEIN-RELATED"/>
    <property type="match status" value="1"/>
</dbReference>